<sequence length="61" mass="6942">MLEVIGLISLQVMFSLYLSTYSICYVILRHATLLLYGSHGCEFVNKIPTCPGVSNRIFRIF</sequence>
<organism evidence="2 3">
    <name type="scientific">Sphaerobolus stellatus (strain SS14)</name>
    <dbReference type="NCBI Taxonomy" id="990650"/>
    <lineage>
        <taxon>Eukaryota</taxon>
        <taxon>Fungi</taxon>
        <taxon>Dikarya</taxon>
        <taxon>Basidiomycota</taxon>
        <taxon>Agaricomycotina</taxon>
        <taxon>Agaricomycetes</taxon>
        <taxon>Phallomycetidae</taxon>
        <taxon>Geastrales</taxon>
        <taxon>Sphaerobolaceae</taxon>
        <taxon>Sphaerobolus</taxon>
    </lineage>
</organism>
<evidence type="ECO:0000313" key="2">
    <source>
        <dbReference type="EMBL" id="KIJ26962.1"/>
    </source>
</evidence>
<keyword evidence="3" id="KW-1185">Reference proteome</keyword>
<gene>
    <name evidence="2" type="ORF">M422DRAFT_38030</name>
</gene>
<dbReference type="EMBL" id="KN837351">
    <property type="protein sequence ID" value="KIJ26962.1"/>
    <property type="molecule type" value="Genomic_DNA"/>
</dbReference>
<feature type="transmembrane region" description="Helical" evidence="1">
    <location>
        <begin position="6"/>
        <end position="28"/>
    </location>
</feature>
<protein>
    <submittedName>
        <fullName evidence="2">Uncharacterized protein</fullName>
    </submittedName>
</protein>
<reference evidence="2 3" key="1">
    <citation type="submission" date="2014-06" db="EMBL/GenBank/DDBJ databases">
        <title>Evolutionary Origins and Diversification of the Mycorrhizal Mutualists.</title>
        <authorList>
            <consortium name="DOE Joint Genome Institute"/>
            <consortium name="Mycorrhizal Genomics Consortium"/>
            <person name="Kohler A."/>
            <person name="Kuo A."/>
            <person name="Nagy L.G."/>
            <person name="Floudas D."/>
            <person name="Copeland A."/>
            <person name="Barry K.W."/>
            <person name="Cichocki N."/>
            <person name="Veneault-Fourrey C."/>
            <person name="LaButti K."/>
            <person name="Lindquist E.A."/>
            <person name="Lipzen A."/>
            <person name="Lundell T."/>
            <person name="Morin E."/>
            <person name="Murat C."/>
            <person name="Riley R."/>
            <person name="Ohm R."/>
            <person name="Sun H."/>
            <person name="Tunlid A."/>
            <person name="Henrissat B."/>
            <person name="Grigoriev I.V."/>
            <person name="Hibbett D.S."/>
            <person name="Martin F."/>
        </authorList>
    </citation>
    <scope>NUCLEOTIDE SEQUENCE [LARGE SCALE GENOMIC DNA]</scope>
    <source>
        <strain evidence="2 3">SS14</strain>
    </source>
</reference>
<accession>A0A0C9UCV9</accession>
<keyword evidence="1" id="KW-0812">Transmembrane</keyword>
<proteinExistence type="predicted"/>
<name>A0A0C9UCV9_SPHS4</name>
<keyword evidence="1" id="KW-1133">Transmembrane helix</keyword>
<dbReference type="Proteomes" id="UP000054279">
    <property type="component" value="Unassembled WGS sequence"/>
</dbReference>
<evidence type="ECO:0000256" key="1">
    <source>
        <dbReference type="SAM" id="Phobius"/>
    </source>
</evidence>
<dbReference type="AlphaFoldDB" id="A0A0C9UCV9"/>
<dbReference type="HOGENOM" id="CLU_2924207_0_0_1"/>
<evidence type="ECO:0000313" key="3">
    <source>
        <dbReference type="Proteomes" id="UP000054279"/>
    </source>
</evidence>
<keyword evidence="1" id="KW-0472">Membrane</keyword>